<keyword evidence="2" id="KW-1185">Reference proteome</keyword>
<dbReference type="EMBL" id="JARK01001339">
    <property type="protein sequence ID" value="EYC31795.1"/>
    <property type="molecule type" value="Genomic_DNA"/>
</dbReference>
<name>A0A016VWJ9_9BILA</name>
<protein>
    <submittedName>
        <fullName evidence="1">Uncharacterized protein</fullName>
    </submittedName>
</protein>
<organism evidence="1 2">
    <name type="scientific">Ancylostoma ceylanicum</name>
    <dbReference type="NCBI Taxonomy" id="53326"/>
    <lineage>
        <taxon>Eukaryota</taxon>
        <taxon>Metazoa</taxon>
        <taxon>Ecdysozoa</taxon>
        <taxon>Nematoda</taxon>
        <taxon>Chromadorea</taxon>
        <taxon>Rhabditida</taxon>
        <taxon>Rhabditina</taxon>
        <taxon>Rhabditomorpha</taxon>
        <taxon>Strongyloidea</taxon>
        <taxon>Ancylostomatidae</taxon>
        <taxon>Ancylostomatinae</taxon>
        <taxon>Ancylostoma</taxon>
    </lineage>
</organism>
<reference evidence="2" key="1">
    <citation type="journal article" date="2015" name="Nat. Genet.">
        <title>The genome and transcriptome of the zoonotic hookworm Ancylostoma ceylanicum identify infection-specific gene families.</title>
        <authorList>
            <person name="Schwarz E.M."/>
            <person name="Hu Y."/>
            <person name="Antoshechkin I."/>
            <person name="Miller M.M."/>
            <person name="Sternberg P.W."/>
            <person name="Aroian R.V."/>
        </authorList>
    </citation>
    <scope>NUCLEOTIDE SEQUENCE</scope>
    <source>
        <strain evidence="2">HY135</strain>
    </source>
</reference>
<evidence type="ECO:0000313" key="1">
    <source>
        <dbReference type="EMBL" id="EYC31795.1"/>
    </source>
</evidence>
<gene>
    <name evidence="1" type="primary">Acey_s0003.g1243</name>
    <name evidence="1" type="ORF">Y032_0003g1243</name>
</gene>
<sequence>MVTWSAGNRGLLWIADRCGGLVGADSLYTRICTNFPTVCYNTCCDVAQSTRRVAGGKHFLERLYVHMCRKRQSRLPLLRPQHPRGADEATPNIHSARQRYVDVEPAGMAIVIERVFMVDARQI</sequence>
<evidence type="ECO:0000313" key="2">
    <source>
        <dbReference type="Proteomes" id="UP000024635"/>
    </source>
</evidence>
<dbReference type="Proteomes" id="UP000024635">
    <property type="component" value="Unassembled WGS sequence"/>
</dbReference>
<proteinExistence type="predicted"/>
<dbReference type="AlphaFoldDB" id="A0A016VWJ9"/>
<accession>A0A016VWJ9</accession>
<comment type="caution">
    <text evidence="1">The sequence shown here is derived from an EMBL/GenBank/DDBJ whole genome shotgun (WGS) entry which is preliminary data.</text>
</comment>